<protein>
    <recommendedName>
        <fullName evidence="3">DUF72 domain-containing protein</fullName>
    </recommendedName>
</protein>
<dbReference type="OrthoDB" id="35747at2157"/>
<dbReference type="SUPFAM" id="SSF117396">
    <property type="entry name" value="TM1631-like"/>
    <property type="match status" value="1"/>
</dbReference>
<sequence length="265" mass="30851">MAPAAVFVGCCGFPFSRKKYYELFSTVELQQTFYDLPERSLAEKWRREAPSSFIFNMKAWQVITHPPTSPTWRRMRRRPQGRLENYGYLRPTPENLEAWRKSVEIAETLRARVMVLQTPPSFGYSGENERNAREFFSRALEAVGDAMLVGWEPRGSWLENYDAIKDIVCGRPGLIHVVDILRRPPVVCEGQELLYFRLHGLGGREVNYRYKYRDEDLARLASILASILEEYDSVREVYVMFNNIYMGEDAQRFREIAAGMGLRVI</sequence>
<dbReference type="InterPro" id="IPR036520">
    <property type="entry name" value="UPF0759_sf"/>
</dbReference>
<evidence type="ECO:0008006" key="3">
    <source>
        <dbReference type="Google" id="ProtNLM"/>
    </source>
</evidence>
<proteinExistence type="predicted"/>
<name>A0A0V8RWE3_PYROC</name>
<accession>A0A0V8RWE3</accession>
<dbReference type="RefSeq" id="WP_058371026.1">
    <property type="nucleotide sequence ID" value="NZ_LNTB01000001.1"/>
</dbReference>
<organism evidence="1 2">
    <name type="scientific">Pyrodictium occultum</name>
    <dbReference type="NCBI Taxonomy" id="2309"/>
    <lineage>
        <taxon>Archaea</taxon>
        <taxon>Thermoproteota</taxon>
        <taxon>Thermoprotei</taxon>
        <taxon>Desulfurococcales</taxon>
        <taxon>Pyrodictiaceae</taxon>
        <taxon>Pyrodictium</taxon>
    </lineage>
</organism>
<keyword evidence="2" id="KW-1185">Reference proteome</keyword>
<comment type="caution">
    <text evidence="1">The sequence shown here is derived from an EMBL/GenBank/DDBJ whole genome shotgun (WGS) entry which is preliminary data.</text>
</comment>
<dbReference type="PANTHER" id="PTHR30348:SF4">
    <property type="entry name" value="DUF72 DOMAIN-CONTAINING PROTEIN"/>
    <property type="match status" value="1"/>
</dbReference>
<evidence type="ECO:0000313" key="2">
    <source>
        <dbReference type="Proteomes" id="UP000053352"/>
    </source>
</evidence>
<dbReference type="STRING" id="2309.CF15_06280"/>
<dbReference type="InterPro" id="IPR002763">
    <property type="entry name" value="DUF72"/>
</dbReference>
<reference evidence="1 2" key="1">
    <citation type="submission" date="2015-11" db="EMBL/GenBank/DDBJ databases">
        <title>Genome sequence of Pyrodictium occultum PL-19, a marine hyperthermophilic archaeon isolated from Volcano, Italy.</title>
        <authorList>
            <person name="Utturkar S."/>
            <person name="Huber H."/>
            <person name="Leptihn S."/>
            <person name="Brown S."/>
            <person name="Stetter K.O."/>
            <person name="Podar M."/>
        </authorList>
    </citation>
    <scope>NUCLEOTIDE SEQUENCE [LARGE SCALE GENOMIC DNA]</scope>
    <source>
        <strain evidence="1 2">PL-19</strain>
    </source>
</reference>
<gene>
    <name evidence="1" type="ORF">CF15_06280</name>
</gene>
<dbReference type="PANTHER" id="PTHR30348">
    <property type="entry name" value="UNCHARACTERIZED PROTEIN YECE"/>
    <property type="match status" value="1"/>
</dbReference>
<dbReference type="EMBL" id="LNTB01000001">
    <property type="protein sequence ID" value="KSW12344.1"/>
    <property type="molecule type" value="Genomic_DNA"/>
</dbReference>
<dbReference type="Pfam" id="PF01904">
    <property type="entry name" value="DUF72"/>
    <property type="match status" value="1"/>
</dbReference>
<dbReference type="Proteomes" id="UP000053352">
    <property type="component" value="Unassembled WGS sequence"/>
</dbReference>
<dbReference type="Gene3D" id="3.20.20.410">
    <property type="entry name" value="Protein of unknown function UPF0759"/>
    <property type="match status" value="1"/>
</dbReference>
<evidence type="ECO:0000313" key="1">
    <source>
        <dbReference type="EMBL" id="KSW12344.1"/>
    </source>
</evidence>
<dbReference type="AlphaFoldDB" id="A0A0V8RWE3"/>